<dbReference type="AlphaFoldDB" id="A0A2J6QZE7"/>
<dbReference type="STRING" id="1149755.A0A2J6QZE7"/>
<reference evidence="1 2" key="1">
    <citation type="submission" date="2016-04" db="EMBL/GenBank/DDBJ databases">
        <title>A degradative enzymes factory behind the ericoid mycorrhizal symbiosis.</title>
        <authorList>
            <consortium name="DOE Joint Genome Institute"/>
            <person name="Martino E."/>
            <person name="Morin E."/>
            <person name="Grelet G."/>
            <person name="Kuo A."/>
            <person name="Kohler A."/>
            <person name="Daghino S."/>
            <person name="Barry K."/>
            <person name="Choi C."/>
            <person name="Cichocki N."/>
            <person name="Clum A."/>
            <person name="Copeland A."/>
            <person name="Hainaut M."/>
            <person name="Haridas S."/>
            <person name="Labutti K."/>
            <person name="Lindquist E."/>
            <person name="Lipzen A."/>
            <person name="Khouja H.-R."/>
            <person name="Murat C."/>
            <person name="Ohm R."/>
            <person name="Olson A."/>
            <person name="Spatafora J."/>
            <person name="Veneault-Fourrey C."/>
            <person name="Henrissat B."/>
            <person name="Grigoriev I."/>
            <person name="Martin F."/>
            <person name="Perotto S."/>
        </authorList>
    </citation>
    <scope>NUCLEOTIDE SEQUENCE [LARGE SCALE GENOMIC DNA]</scope>
    <source>
        <strain evidence="1 2">F</strain>
    </source>
</reference>
<dbReference type="EMBL" id="KZ613962">
    <property type="protein sequence ID" value="PMD31635.1"/>
    <property type="molecule type" value="Genomic_DNA"/>
</dbReference>
<organism evidence="1 2">
    <name type="scientific">Hyaloscypha variabilis (strain UAMH 11265 / GT02V1 / F)</name>
    <name type="common">Meliniomyces variabilis</name>
    <dbReference type="NCBI Taxonomy" id="1149755"/>
    <lineage>
        <taxon>Eukaryota</taxon>
        <taxon>Fungi</taxon>
        <taxon>Dikarya</taxon>
        <taxon>Ascomycota</taxon>
        <taxon>Pezizomycotina</taxon>
        <taxon>Leotiomycetes</taxon>
        <taxon>Helotiales</taxon>
        <taxon>Hyaloscyphaceae</taxon>
        <taxon>Hyaloscypha</taxon>
        <taxon>Hyaloscypha variabilis</taxon>
    </lineage>
</organism>
<dbReference type="OrthoDB" id="674604at2759"/>
<sequence>MSGSSLHASRISASNNSKIIVIQAQDAHFNRSEDLNDVLKSLPVAKEAPFNAYDRQYKPACLPDTRVDLLQEIND</sequence>
<protein>
    <submittedName>
        <fullName evidence="1">Uncharacterized protein</fullName>
    </submittedName>
</protein>
<name>A0A2J6QZE7_HYAVF</name>
<proteinExistence type="predicted"/>
<gene>
    <name evidence="1" type="ORF">L207DRAFT_640877</name>
</gene>
<evidence type="ECO:0000313" key="1">
    <source>
        <dbReference type="EMBL" id="PMD31635.1"/>
    </source>
</evidence>
<evidence type="ECO:0000313" key="2">
    <source>
        <dbReference type="Proteomes" id="UP000235786"/>
    </source>
</evidence>
<dbReference type="Proteomes" id="UP000235786">
    <property type="component" value="Unassembled WGS sequence"/>
</dbReference>
<keyword evidence="2" id="KW-1185">Reference proteome</keyword>
<accession>A0A2J6QZE7</accession>